<dbReference type="WBParaSite" id="Hba_11949">
    <property type="protein sequence ID" value="Hba_11949"/>
    <property type="gene ID" value="Hba_11949"/>
</dbReference>
<dbReference type="AlphaFoldDB" id="A0A1I7X3J9"/>
<keyword evidence="1" id="KW-1185">Reference proteome</keyword>
<protein>
    <submittedName>
        <fullName evidence="2">Uncharacterized protein</fullName>
    </submittedName>
</protein>
<organism evidence="1 2">
    <name type="scientific">Heterorhabditis bacteriophora</name>
    <name type="common">Entomopathogenic nematode worm</name>
    <dbReference type="NCBI Taxonomy" id="37862"/>
    <lineage>
        <taxon>Eukaryota</taxon>
        <taxon>Metazoa</taxon>
        <taxon>Ecdysozoa</taxon>
        <taxon>Nematoda</taxon>
        <taxon>Chromadorea</taxon>
        <taxon>Rhabditida</taxon>
        <taxon>Rhabditina</taxon>
        <taxon>Rhabditomorpha</taxon>
        <taxon>Strongyloidea</taxon>
        <taxon>Heterorhabditidae</taxon>
        <taxon>Heterorhabditis</taxon>
    </lineage>
</organism>
<name>A0A1I7X3J9_HETBA</name>
<evidence type="ECO:0000313" key="2">
    <source>
        <dbReference type="WBParaSite" id="Hba_11949"/>
    </source>
</evidence>
<evidence type="ECO:0000313" key="1">
    <source>
        <dbReference type="Proteomes" id="UP000095283"/>
    </source>
</evidence>
<proteinExistence type="predicted"/>
<sequence>MNSVDYQDVLGHRLVLASLSNKIMPQFTLGCKTIVWTLWTGHRALRT</sequence>
<accession>A0A1I7X3J9</accession>
<reference evidence="2" key="1">
    <citation type="submission" date="2016-11" db="UniProtKB">
        <authorList>
            <consortium name="WormBaseParasite"/>
        </authorList>
    </citation>
    <scope>IDENTIFICATION</scope>
</reference>
<dbReference type="Proteomes" id="UP000095283">
    <property type="component" value="Unplaced"/>
</dbReference>